<dbReference type="Pfam" id="PF11443">
    <property type="entry name" value="DUF2828"/>
    <property type="match status" value="1"/>
</dbReference>
<keyword evidence="2" id="KW-0472">Membrane</keyword>
<keyword evidence="2" id="KW-1133">Transmembrane helix</keyword>
<evidence type="ECO:0000259" key="4">
    <source>
        <dbReference type="Pfam" id="PF11443"/>
    </source>
</evidence>
<feature type="domain" description="HPP transmembrane region" evidence="3">
    <location>
        <begin position="47"/>
        <end position="208"/>
    </location>
</feature>
<gene>
    <name evidence="5" type="primary">g5555</name>
    <name evidence="5" type="ORF">EsDP_00005555</name>
</gene>
<feature type="transmembrane region" description="Helical" evidence="2">
    <location>
        <begin position="139"/>
        <end position="158"/>
    </location>
</feature>
<dbReference type="InterPro" id="IPR058581">
    <property type="entry name" value="TM_HPP"/>
</dbReference>
<evidence type="ECO:0000313" key="6">
    <source>
        <dbReference type="Proteomes" id="UP001562357"/>
    </source>
</evidence>
<dbReference type="Proteomes" id="UP001562357">
    <property type="component" value="Unassembled WGS sequence"/>
</dbReference>
<feature type="compositionally biased region" description="Basic and acidic residues" evidence="1">
    <location>
        <begin position="259"/>
        <end position="268"/>
    </location>
</feature>
<evidence type="ECO:0008006" key="7">
    <source>
        <dbReference type="Google" id="ProtNLM"/>
    </source>
</evidence>
<name>A0ABQ0CV22_9HYPO</name>
<feature type="compositionally biased region" description="Acidic residues" evidence="1">
    <location>
        <begin position="525"/>
        <end position="536"/>
    </location>
</feature>
<evidence type="ECO:0000256" key="2">
    <source>
        <dbReference type="SAM" id="Phobius"/>
    </source>
</evidence>
<sequence>MNFRHRKWNFDIDRYLNPFVPPPPWKHLPYPVARFLGHRETKPEVTGNLMHIFWTFIGVFVAILLIEGVSKHVPSFESHGAPMIVGSFGAAAVLEFHSIEAPLAQPRNAVFGQIISTFVGVSVAKLFQLSHRFEDIQWVGGALACASATALMALTKTVHPPAGATALLAVVDATLVKMGWFLFPVVLLGCALMLGAALLINNIERRFPMYWWTPEDLRSNRRHVLRRRKSDELKKKALDEEKGVGSPESDAGAASQSTERGHEDQFRETDEDEARASRFHFTRTHQHLGHLGEIVIRRGEVVVPQHMFLTQEEEQLLEMMSHRLAAAAGSPIGRHDAGPWPTDHDVKMARSGEQQQQWYRRTSYQVNIPHHDALTKSRAEYGAFLVEELSLRHENPVVIAGATTPEVTVPDEQLGRFDPPKTLKIVFNSRSINLGKASRSPFYRASGWLAQNHPLTLIANLHWLSRPVIEERVQNHGDEDLVIVEAERNVDERTEFDVKKWPRRSRIQSILKVFLEGGTVEAEEEESCSGNDDDAPDAVAVDQPETKKKKKAAKIDPAWVMNKAIGHEAYDMLRMMD</sequence>
<feature type="domain" description="DUF2828" evidence="4">
    <location>
        <begin position="418"/>
        <end position="485"/>
    </location>
</feature>
<dbReference type="InterPro" id="IPR007065">
    <property type="entry name" value="HPP"/>
</dbReference>
<feature type="transmembrane region" description="Helical" evidence="2">
    <location>
        <begin position="110"/>
        <end position="127"/>
    </location>
</feature>
<feature type="transmembrane region" description="Helical" evidence="2">
    <location>
        <begin position="49"/>
        <end position="69"/>
    </location>
</feature>
<accession>A0ABQ0CV22</accession>
<protein>
    <recommendedName>
        <fullName evidence="7">HPP family protein</fullName>
    </recommendedName>
</protein>
<reference evidence="6" key="1">
    <citation type="submission" date="2024-06" db="EMBL/GenBank/DDBJ databases">
        <title>Draft Genome Sequences of Epichloe bromicola Strains Isolated from Elymus ciliaris.</title>
        <authorList>
            <consortium name="Epichloe bromicola genome sequencing consortium"/>
            <person name="Miura A."/>
            <person name="Imano S."/>
            <person name="Ashida A."/>
            <person name="Sato I."/>
            <person name="Chiba S."/>
            <person name="Tanaka A."/>
            <person name="Camagna M."/>
            <person name="Takemoto D."/>
        </authorList>
    </citation>
    <scope>NUCLEOTIDE SEQUENCE [LARGE SCALE GENOMIC DNA]</scope>
    <source>
        <strain evidence="6">DP</strain>
    </source>
</reference>
<evidence type="ECO:0000259" key="3">
    <source>
        <dbReference type="Pfam" id="PF04982"/>
    </source>
</evidence>
<dbReference type="Pfam" id="PF04982">
    <property type="entry name" value="TM_HPP"/>
    <property type="match status" value="1"/>
</dbReference>
<dbReference type="PANTHER" id="PTHR33741:SF5">
    <property type="entry name" value="TRANSMEMBRANE PROTEIN DDB_G0269096-RELATED"/>
    <property type="match status" value="1"/>
</dbReference>
<comment type="caution">
    <text evidence="5">The sequence shown here is derived from an EMBL/GenBank/DDBJ whole genome shotgun (WGS) entry which is preliminary data.</text>
</comment>
<evidence type="ECO:0000256" key="1">
    <source>
        <dbReference type="SAM" id="MobiDB-lite"/>
    </source>
</evidence>
<feature type="region of interest" description="Disordered" evidence="1">
    <location>
        <begin position="525"/>
        <end position="553"/>
    </location>
</feature>
<dbReference type="InterPro" id="IPR058580">
    <property type="entry name" value="DUF2828"/>
</dbReference>
<organism evidence="5 6">
    <name type="scientific">Epichloe bromicola</name>
    <dbReference type="NCBI Taxonomy" id="79588"/>
    <lineage>
        <taxon>Eukaryota</taxon>
        <taxon>Fungi</taxon>
        <taxon>Dikarya</taxon>
        <taxon>Ascomycota</taxon>
        <taxon>Pezizomycotina</taxon>
        <taxon>Sordariomycetes</taxon>
        <taxon>Hypocreomycetidae</taxon>
        <taxon>Hypocreales</taxon>
        <taxon>Clavicipitaceae</taxon>
        <taxon>Epichloe</taxon>
    </lineage>
</organism>
<feature type="transmembrane region" description="Helical" evidence="2">
    <location>
        <begin position="178"/>
        <end position="200"/>
    </location>
</feature>
<keyword evidence="6" id="KW-1185">Reference proteome</keyword>
<dbReference type="PANTHER" id="PTHR33741">
    <property type="entry name" value="TRANSMEMBRANE PROTEIN DDB_G0269096-RELATED"/>
    <property type="match status" value="1"/>
</dbReference>
<dbReference type="EMBL" id="BAAFGZ010000264">
    <property type="protein sequence ID" value="GAB0137282.1"/>
    <property type="molecule type" value="Genomic_DNA"/>
</dbReference>
<feature type="region of interest" description="Disordered" evidence="1">
    <location>
        <begin position="236"/>
        <end position="274"/>
    </location>
</feature>
<evidence type="ECO:0000313" key="5">
    <source>
        <dbReference type="EMBL" id="GAB0137282.1"/>
    </source>
</evidence>
<keyword evidence="2" id="KW-0812">Transmembrane</keyword>
<proteinExistence type="predicted"/>